<name>A0A7Y0PMC5_9BACI</name>
<protein>
    <recommendedName>
        <fullName evidence="3">Uridine kinase</fullName>
    </recommendedName>
</protein>
<evidence type="ECO:0008006" key="3">
    <source>
        <dbReference type="Google" id="ProtNLM"/>
    </source>
</evidence>
<dbReference type="Proteomes" id="UP000588491">
    <property type="component" value="Unassembled WGS sequence"/>
</dbReference>
<evidence type="ECO:0000313" key="1">
    <source>
        <dbReference type="EMBL" id="NMO77630.1"/>
    </source>
</evidence>
<dbReference type="SUPFAM" id="SSF52540">
    <property type="entry name" value="P-loop containing nucleoside triphosphate hydrolases"/>
    <property type="match status" value="1"/>
</dbReference>
<sequence>MKREKCTHVIAIASVSGGGKTTISTQLTESLQSSKILYFDNYDFEGPVDIIDWVDRGANYDEWNLTPLIKDLEGLLNESLDYIVLDYPFAYKHTKMSKYIDSAFFIDTPLDVAMARRVTRDFKHSTGEDIILEMKNYISYGRRGYLEMLKTIKANSDFIVDGALPILDIVNVISKKLGELNSK</sequence>
<dbReference type="EMBL" id="JABBPK010000001">
    <property type="protein sequence ID" value="NMO77630.1"/>
    <property type="molecule type" value="Genomic_DNA"/>
</dbReference>
<dbReference type="Gene3D" id="3.40.50.300">
    <property type="entry name" value="P-loop containing nucleotide triphosphate hydrolases"/>
    <property type="match status" value="1"/>
</dbReference>
<comment type="caution">
    <text evidence="1">The sequence shown here is derived from an EMBL/GenBank/DDBJ whole genome shotgun (WGS) entry which is preliminary data.</text>
</comment>
<dbReference type="NCBIfam" id="NF006085">
    <property type="entry name" value="PRK08233.1"/>
    <property type="match status" value="1"/>
</dbReference>
<dbReference type="AlphaFoldDB" id="A0A7Y0PMC5"/>
<keyword evidence="2" id="KW-1185">Reference proteome</keyword>
<gene>
    <name evidence="1" type="ORF">HHU08_11550</name>
</gene>
<proteinExistence type="predicted"/>
<dbReference type="InterPro" id="IPR027417">
    <property type="entry name" value="P-loop_NTPase"/>
</dbReference>
<organism evidence="1 2">
    <name type="scientific">Niallia alba</name>
    <dbReference type="NCBI Taxonomy" id="2729105"/>
    <lineage>
        <taxon>Bacteria</taxon>
        <taxon>Bacillati</taxon>
        <taxon>Bacillota</taxon>
        <taxon>Bacilli</taxon>
        <taxon>Bacillales</taxon>
        <taxon>Bacillaceae</taxon>
        <taxon>Niallia</taxon>
    </lineage>
</organism>
<dbReference type="RefSeq" id="WP_169188510.1">
    <property type="nucleotide sequence ID" value="NZ_JABBPK010000001.1"/>
</dbReference>
<accession>A0A7Y0PMC5</accession>
<reference evidence="1 2" key="1">
    <citation type="submission" date="2020-04" db="EMBL/GenBank/DDBJ databases">
        <title>Bacillus sp. UniB3 isolated from commercial digestive syrup.</title>
        <authorList>
            <person name="Thorat V."/>
            <person name="Kirdat K."/>
            <person name="Tiwarekar B."/>
            <person name="Yadav A."/>
        </authorList>
    </citation>
    <scope>NUCLEOTIDE SEQUENCE [LARGE SCALE GENOMIC DNA]</scope>
    <source>
        <strain evidence="1 2">UniB3</strain>
    </source>
</reference>
<evidence type="ECO:0000313" key="2">
    <source>
        <dbReference type="Proteomes" id="UP000588491"/>
    </source>
</evidence>